<evidence type="ECO:0000259" key="20">
    <source>
        <dbReference type="Pfam" id="PF16212"/>
    </source>
</evidence>
<dbReference type="FunFam" id="3.40.1110.10:FF:000025">
    <property type="entry name" value="Phospholipid-transporting ATPase"/>
    <property type="match status" value="1"/>
</dbReference>
<dbReference type="SFLD" id="SFLDG00002">
    <property type="entry name" value="C1.7:_P-type_atpase_like"/>
    <property type="match status" value="1"/>
</dbReference>
<keyword evidence="4 16" id="KW-0812">Transmembrane</keyword>
<dbReference type="Proteomes" id="UP000657918">
    <property type="component" value="Unassembled WGS sequence"/>
</dbReference>
<evidence type="ECO:0000256" key="12">
    <source>
        <dbReference type="ARBA" id="ARBA00034036"/>
    </source>
</evidence>
<protein>
    <recommendedName>
        <fullName evidence="16">Phospholipid-transporting ATPase</fullName>
        <ecNumber evidence="16">7.6.2.1</ecNumber>
    </recommendedName>
</protein>
<keyword evidence="9 16" id="KW-1278">Translocase</keyword>
<feature type="transmembrane region" description="Helical" evidence="16">
    <location>
        <begin position="387"/>
        <end position="415"/>
    </location>
</feature>
<dbReference type="PANTHER" id="PTHR24092">
    <property type="entry name" value="PROBABLE PHOSPHOLIPID-TRANSPORTING ATPASE"/>
    <property type="match status" value="1"/>
</dbReference>
<keyword evidence="10 16" id="KW-1133">Transmembrane helix</keyword>
<dbReference type="PROSITE" id="PS00154">
    <property type="entry name" value="ATPASE_E1_E2"/>
    <property type="match status" value="1"/>
</dbReference>
<dbReference type="FunFam" id="3.40.50.1000:FF:000014">
    <property type="entry name" value="Phospholipid-transporting ATPase"/>
    <property type="match status" value="1"/>
</dbReference>
<dbReference type="PANTHER" id="PTHR24092:SF91">
    <property type="entry name" value="PHOSPHOLIPID-TRANSPORTING ATPASE 1"/>
    <property type="match status" value="1"/>
</dbReference>
<evidence type="ECO:0000256" key="15">
    <source>
        <dbReference type="PIRSR" id="PIRSR606539-3"/>
    </source>
</evidence>
<evidence type="ECO:0000256" key="1">
    <source>
        <dbReference type="ARBA" id="ARBA00004141"/>
    </source>
</evidence>
<evidence type="ECO:0000256" key="11">
    <source>
        <dbReference type="ARBA" id="ARBA00023136"/>
    </source>
</evidence>
<dbReference type="PRINTS" id="PR00119">
    <property type="entry name" value="CATATPASE"/>
</dbReference>
<dbReference type="GO" id="GO:0140326">
    <property type="term" value="F:ATPase-coupled intramembrane lipid transporter activity"/>
    <property type="evidence" value="ECO:0007669"/>
    <property type="project" value="UniProtKB-EC"/>
</dbReference>
<evidence type="ECO:0000256" key="17">
    <source>
        <dbReference type="SAM" id="MobiDB-lite"/>
    </source>
</evidence>
<feature type="domain" description="P-type ATPase C-terminal" evidence="20">
    <location>
        <begin position="909"/>
        <end position="1103"/>
    </location>
</feature>
<keyword evidence="7 14" id="KW-0067">ATP-binding</keyword>
<dbReference type="GO" id="GO:0000287">
    <property type="term" value="F:magnesium ion binding"/>
    <property type="evidence" value="ECO:0007669"/>
    <property type="project" value="UniProtKB-UniRule"/>
</dbReference>
<feature type="binding site" evidence="15">
    <location>
        <position position="887"/>
    </location>
    <ligand>
        <name>Mg(2+)</name>
        <dbReference type="ChEBI" id="CHEBI:18420"/>
    </ligand>
</feature>
<dbReference type="Gene3D" id="2.70.150.10">
    <property type="entry name" value="Calcium-transporting ATPase, cytoplasmic transduction domain A"/>
    <property type="match status" value="1"/>
</dbReference>
<dbReference type="Pfam" id="PF16212">
    <property type="entry name" value="PhoLip_ATPase_C"/>
    <property type="match status" value="1"/>
</dbReference>
<reference evidence="21 22" key="1">
    <citation type="submission" date="2020-10" db="EMBL/GenBank/DDBJ databases">
        <title>Plant Genome Project.</title>
        <authorList>
            <person name="Zhang R.-G."/>
        </authorList>
    </citation>
    <scope>NUCLEOTIDE SEQUENCE [LARGE SCALE GENOMIC DNA]</scope>
    <source>
        <strain evidence="21">FAFU-HL-1</strain>
        <tissue evidence="21">Leaf</tissue>
    </source>
</reference>
<comment type="cofactor">
    <cofactor evidence="15">
        <name>Mg(2+)</name>
        <dbReference type="ChEBI" id="CHEBI:18420"/>
    </cofactor>
</comment>
<dbReference type="SUPFAM" id="SSF81665">
    <property type="entry name" value="Calcium ATPase, transmembrane domain M"/>
    <property type="match status" value="1"/>
</dbReference>
<feature type="binding site" evidence="14">
    <location>
        <position position="753"/>
    </location>
    <ligand>
        <name>ATP</name>
        <dbReference type="ChEBI" id="CHEBI:30616"/>
    </ligand>
</feature>
<dbReference type="Pfam" id="PF00122">
    <property type="entry name" value="E1-E2_ATPase"/>
    <property type="match status" value="1"/>
</dbReference>
<dbReference type="SUPFAM" id="SSF81660">
    <property type="entry name" value="Metal cation-transporting ATPase, ATP-binding domain N"/>
    <property type="match status" value="1"/>
</dbReference>
<feature type="transmembrane region" description="Helical" evidence="16">
    <location>
        <begin position="1074"/>
        <end position="1093"/>
    </location>
</feature>
<dbReference type="SFLD" id="SFLDS00003">
    <property type="entry name" value="Haloacid_Dehalogenase"/>
    <property type="match status" value="1"/>
</dbReference>
<name>A0A835JWU2_9ROSI</name>
<evidence type="ECO:0000256" key="10">
    <source>
        <dbReference type="ARBA" id="ARBA00022989"/>
    </source>
</evidence>
<feature type="binding site" evidence="15">
    <location>
        <position position="883"/>
    </location>
    <ligand>
        <name>Mg(2+)</name>
        <dbReference type="ChEBI" id="CHEBI:18420"/>
    </ligand>
</feature>
<evidence type="ECO:0000256" key="3">
    <source>
        <dbReference type="ARBA" id="ARBA00008109"/>
    </source>
</evidence>
<feature type="binding site" evidence="14">
    <location>
        <position position="463"/>
    </location>
    <ligand>
        <name>ATP</name>
        <dbReference type="ChEBI" id="CHEBI:30616"/>
    </ligand>
</feature>
<dbReference type="NCBIfam" id="TIGR01652">
    <property type="entry name" value="ATPase-Plipid"/>
    <property type="match status" value="1"/>
</dbReference>
<dbReference type="Pfam" id="PF13246">
    <property type="entry name" value="Cation_ATPase"/>
    <property type="match status" value="1"/>
</dbReference>
<dbReference type="SUPFAM" id="SSF56784">
    <property type="entry name" value="HAD-like"/>
    <property type="match status" value="1"/>
</dbReference>
<feature type="transmembrane region" description="Helical" evidence="16">
    <location>
        <begin position="977"/>
        <end position="1001"/>
    </location>
</feature>
<accession>A0A835JWU2</accession>
<evidence type="ECO:0000256" key="13">
    <source>
        <dbReference type="PIRSR" id="PIRSR606539-1"/>
    </source>
</evidence>
<feature type="binding site" evidence="14">
    <location>
        <position position="887"/>
    </location>
    <ligand>
        <name>ATP</name>
        <dbReference type="ChEBI" id="CHEBI:30616"/>
    </ligand>
</feature>
<feature type="binding site" evidence="14">
    <location>
        <position position="857"/>
    </location>
    <ligand>
        <name>ATP</name>
        <dbReference type="ChEBI" id="CHEBI:30616"/>
    </ligand>
</feature>
<evidence type="ECO:0000256" key="5">
    <source>
        <dbReference type="ARBA" id="ARBA00022723"/>
    </source>
</evidence>
<feature type="binding site" evidence="14">
    <location>
        <position position="863"/>
    </location>
    <ligand>
        <name>ATP</name>
        <dbReference type="ChEBI" id="CHEBI:30616"/>
    </ligand>
</feature>
<feature type="binding site" evidence="14">
    <location>
        <position position="638"/>
    </location>
    <ligand>
        <name>ATP</name>
        <dbReference type="ChEBI" id="CHEBI:30616"/>
    </ligand>
</feature>
<comment type="similarity">
    <text evidence="3 16">Belongs to the cation transport ATPase (P-type) (TC 3.A.3) family. Type IV subfamily.</text>
</comment>
<feature type="binding site" evidence="14">
    <location>
        <position position="464"/>
    </location>
    <ligand>
        <name>ATP</name>
        <dbReference type="ChEBI" id="CHEBI:30616"/>
    </ligand>
</feature>
<feature type="transmembrane region" description="Helical" evidence="16">
    <location>
        <begin position="1045"/>
        <end position="1068"/>
    </location>
</feature>
<feature type="binding site" evidence="14">
    <location>
        <position position="886"/>
    </location>
    <ligand>
        <name>ATP</name>
        <dbReference type="ChEBI" id="CHEBI:30616"/>
    </ligand>
</feature>
<evidence type="ECO:0000259" key="19">
    <source>
        <dbReference type="Pfam" id="PF16209"/>
    </source>
</evidence>
<evidence type="ECO:0000256" key="2">
    <source>
        <dbReference type="ARBA" id="ARBA00004308"/>
    </source>
</evidence>
<comment type="catalytic activity">
    <reaction evidence="12 16">
        <text>ATP + H2O + phospholipidSide 1 = ADP + phosphate + phospholipidSide 2.</text>
        <dbReference type="EC" id="7.6.2.1"/>
    </reaction>
</comment>
<feature type="domain" description="P-type ATPase A" evidence="18">
    <location>
        <begin position="177"/>
        <end position="248"/>
    </location>
</feature>
<dbReference type="InterPro" id="IPR036412">
    <property type="entry name" value="HAD-like_sf"/>
</dbReference>
<dbReference type="FunFam" id="2.70.150.10:FF:000054">
    <property type="entry name" value="Phospholipid-transporting ATPase"/>
    <property type="match status" value="1"/>
</dbReference>
<feature type="binding site" evidence="14">
    <location>
        <position position="465"/>
    </location>
    <ligand>
        <name>ATP</name>
        <dbReference type="ChEBI" id="CHEBI:30616"/>
    </ligand>
</feature>
<feature type="region of interest" description="Disordered" evidence="17">
    <location>
        <begin position="1"/>
        <end position="64"/>
    </location>
</feature>
<dbReference type="SUPFAM" id="SSF81653">
    <property type="entry name" value="Calcium ATPase, transduction domain A"/>
    <property type="match status" value="1"/>
</dbReference>
<dbReference type="EC" id="7.6.2.1" evidence="16"/>
<dbReference type="InterPro" id="IPR018303">
    <property type="entry name" value="ATPase_P-typ_P_site"/>
</dbReference>
<feature type="compositionally biased region" description="Low complexity" evidence="17">
    <location>
        <begin position="1"/>
        <end position="33"/>
    </location>
</feature>
<feature type="transmembrane region" description="Helical" evidence="16">
    <location>
        <begin position="337"/>
        <end position="359"/>
    </location>
</feature>
<proteinExistence type="inferred from homology"/>
<gene>
    <name evidence="21" type="ORF">SADUNF_Sadunf10G0191700</name>
</gene>
<feature type="binding site" evidence="14">
    <location>
        <position position="574"/>
    </location>
    <ligand>
        <name>ATP</name>
        <dbReference type="ChEBI" id="CHEBI:30616"/>
    </ligand>
</feature>
<feature type="transmembrane region" description="Helical" evidence="16">
    <location>
        <begin position="931"/>
        <end position="948"/>
    </location>
</feature>
<dbReference type="Gene3D" id="3.40.1110.10">
    <property type="entry name" value="Calcium-transporting ATPase, cytoplasmic domain N"/>
    <property type="match status" value="1"/>
</dbReference>
<evidence type="ECO:0000256" key="6">
    <source>
        <dbReference type="ARBA" id="ARBA00022741"/>
    </source>
</evidence>
<dbReference type="GO" id="GO:0005524">
    <property type="term" value="F:ATP binding"/>
    <property type="evidence" value="ECO:0007669"/>
    <property type="project" value="UniProtKB-UniRule"/>
</dbReference>
<evidence type="ECO:0000313" key="21">
    <source>
        <dbReference type="EMBL" id="KAF9675055.1"/>
    </source>
</evidence>
<keyword evidence="22" id="KW-1185">Reference proteome</keyword>
<dbReference type="Pfam" id="PF16209">
    <property type="entry name" value="PhoLip_ATPase_N"/>
    <property type="match status" value="1"/>
</dbReference>
<dbReference type="GO" id="GO:0005886">
    <property type="term" value="C:plasma membrane"/>
    <property type="evidence" value="ECO:0007669"/>
    <property type="project" value="TreeGrafter"/>
</dbReference>
<dbReference type="InterPro" id="IPR059000">
    <property type="entry name" value="ATPase_P-type_domA"/>
</dbReference>
<dbReference type="InterPro" id="IPR006539">
    <property type="entry name" value="P-type_ATPase_IV"/>
</dbReference>
<dbReference type="InterPro" id="IPR023299">
    <property type="entry name" value="ATPase_P-typ_cyto_dom_N"/>
</dbReference>
<feature type="domain" description="P-type ATPase N-terminal" evidence="19">
    <location>
        <begin position="77"/>
        <end position="143"/>
    </location>
</feature>
<keyword evidence="6 14" id="KW-0547">Nucleotide-binding</keyword>
<evidence type="ECO:0000313" key="22">
    <source>
        <dbReference type="Proteomes" id="UP000657918"/>
    </source>
</evidence>
<dbReference type="GO" id="GO:0045332">
    <property type="term" value="P:phospholipid translocation"/>
    <property type="evidence" value="ECO:0007669"/>
    <property type="project" value="TreeGrafter"/>
</dbReference>
<feature type="active site" description="4-aspartylphosphate intermediate" evidence="13">
    <location>
        <position position="463"/>
    </location>
</feature>
<evidence type="ECO:0000256" key="9">
    <source>
        <dbReference type="ARBA" id="ARBA00022967"/>
    </source>
</evidence>
<feature type="binding site" evidence="14">
    <location>
        <position position="615"/>
    </location>
    <ligand>
        <name>ATP</name>
        <dbReference type="ChEBI" id="CHEBI:30616"/>
    </ligand>
</feature>
<evidence type="ECO:0000256" key="4">
    <source>
        <dbReference type="ARBA" id="ARBA00022692"/>
    </source>
</evidence>
<keyword evidence="8 15" id="KW-0460">Magnesium</keyword>
<organism evidence="21 22">
    <name type="scientific">Salix dunnii</name>
    <dbReference type="NCBI Taxonomy" id="1413687"/>
    <lineage>
        <taxon>Eukaryota</taxon>
        <taxon>Viridiplantae</taxon>
        <taxon>Streptophyta</taxon>
        <taxon>Embryophyta</taxon>
        <taxon>Tracheophyta</taxon>
        <taxon>Spermatophyta</taxon>
        <taxon>Magnoliopsida</taxon>
        <taxon>eudicotyledons</taxon>
        <taxon>Gunneridae</taxon>
        <taxon>Pentapetalae</taxon>
        <taxon>rosids</taxon>
        <taxon>fabids</taxon>
        <taxon>Malpighiales</taxon>
        <taxon>Salicaceae</taxon>
        <taxon>Saliceae</taxon>
        <taxon>Salix</taxon>
    </lineage>
</organism>
<dbReference type="InterPro" id="IPR032630">
    <property type="entry name" value="P_typ_ATPase_c"/>
</dbReference>
<keyword evidence="11 16" id="KW-0472">Membrane</keyword>
<evidence type="ECO:0000256" key="16">
    <source>
        <dbReference type="RuleBase" id="RU362033"/>
    </source>
</evidence>
<sequence length="1332" mass="149864">MDSSNPIERSSSSEISFKSASRSLSSNPSRTSRGNSVRAGSFPDLGSRPMRLGSRGGDSEMFSASQKEISDEDARLVYLNDPAKSNERFEFAGNSIRTSKYSIISFIPRNLFEQFHRVAYVYFLIIAVLNQLPQLAVFGRGASILPLAFVLLVTAVKDAYEDWRRHKSDRIENNRWALVLVDDQFQQKKWKDIQIGEIIKIKANDTLPCDMVLLSTSDSTGVAYVQTINLDGESNLKTRYAKQETVSNTPEKEKISGLIKCEKPNRNIYGFQANMEVDGKRLSLGPSNIILRGCELKNTAWAIGVAVYCGRETKAMLNSSGAPSKRSWLESRMNSEIIALSVFLIALCTVVSVSAAVWLRRHRDELDIMPFYRRKYFSDSEPENYKYYGLVAEILFTFLMSVIVFQIMIPISLYISMELVRIGQAYLMIRDTQMYDEASNSRFQCRALNINEDLGQIKYVFSDKTGTLTENKMEFQCASAWGVDYSDGKISTENQQVRYSVTVDGRIVRPKMSVKVDPQLLELSRSRRDTEEVKHVHDFFLALAACNTIVPLIIDDKSDPPAKLMDYQGESPDEQALVFAAAAYGFMLIERTSGHIIIDIHGERQRFNVFGLHEFDSDRKRMSVILGCPDSTVKVLVKGADTSMFSVIDRSLNKKVVRATEGHLHTYSTLGLRTLVIGMRDLSDSEFEDWHFSFEAASTAVVGRAALLRKVASNVERNLTIIGASAIEDKLQQGVPEAIESLRTAGIKVWVLTGDKQETAISIGYSSKLLTNKMTRIIINSNSRESCRRCLEDALAMSKKLRAVSETSDNTGTSSDAARGPVALIIDGTSLVYILDNELEEQLFQLASTCSVVLCCRVAPLQKAGIVALVKKRTSEMTLSIGDGANDVSMIQMADVGVGISGQEGRQAISVMYALFACFTLTTAINEWSSMLYSIIYTSLPTIVVAILDKDLSRRNLLKYPQLYGAGQRQEAYNRKLFWLTMLDTVWQSLVVFFVPIFAYWASTIDVPSIGDLWTLAVVILVNFHLAMDIIRWNWIFHLAIWGSIFATFICVMILDAFPMFVGYWAIFDIMGEVSFWVCLLGIIIAALLPRFVAKVLYQHFTPDDLQIAREVEKFGHQRDIAVEVEMNPMMEPPPRRFLESIVAIEFPDFHRLLSEGYLTGCVMLSSMFDFVKVHFLVFLRSVAKLVAAHCPLQDILSNTWCVVRVLQYQALLFLIVHPFTCTKHSNTIHNSDDDARLVYLKDPVKTKERYEFAVSWIAVLNQLPQLADFGQGSSIMALAFVLLVTAVKDACEDWRRHTVNLDGVSNLKTRYAKQEILSKIPEEEMIKGLIK</sequence>
<evidence type="ECO:0000256" key="8">
    <source>
        <dbReference type="ARBA" id="ARBA00022842"/>
    </source>
</evidence>
<dbReference type="SFLD" id="SFLDF00027">
    <property type="entry name" value="p-type_atpase"/>
    <property type="match status" value="1"/>
</dbReference>
<dbReference type="InterPro" id="IPR044492">
    <property type="entry name" value="P_typ_ATPase_HD_dom"/>
</dbReference>
<feature type="binding site" evidence="14">
    <location>
        <position position="755"/>
    </location>
    <ligand>
        <name>ATP</name>
        <dbReference type="ChEBI" id="CHEBI:30616"/>
    </ligand>
</feature>
<comment type="caution">
    <text evidence="21">The sequence shown here is derived from an EMBL/GenBank/DDBJ whole genome shotgun (WGS) entry which is preliminary data.</text>
</comment>
<dbReference type="InterPro" id="IPR008250">
    <property type="entry name" value="ATPase_P-typ_transduc_dom_A_sf"/>
</dbReference>
<feature type="binding site" evidence="14">
    <location>
        <position position="754"/>
    </location>
    <ligand>
        <name>ATP</name>
        <dbReference type="ChEBI" id="CHEBI:30616"/>
    </ligand>
</feature>
<evidence type="ECO:0000259" key="18">
    <source>
        <dbReference type="Pfam" id="PF00122"/>
    </source>
</evidence>
<feature type="binding site" evidence="15">
    <location>
        <position position="463"/>
    </location>
    <ligand>
        <name>Mg(2+)</name>
        <dbReference type="ChEBI" id="CHEBI:18420"/>
    </ligand>
</feature>
<dbReference type="InterPro" id="IPR023214">
    <property type="entry name" value="HAD_sf"/>
</dbReference>
<dbReference type="OrthoDB" id="377733at2759"/>
<feature type="transmembrane region" description="Helical" evidence="16">
    <location>
        <begin position="1013"/>
        <end position="1033"/>
    </location>
</feature>
<feature type="binding site" evidence="14">
    <location>
        <position position="673"/>
    </location>
    <ligand>
        <name>ATP</name>
        <dbReference type="ChEBI" id="CHEBI:30616"/>
    </ligand>
</feature>
<dbReference type="Gene3D" id="3.40.50.1000">
    <property type="entry name" value="HAD superfamily/HAD-like"/>
    <property type="match status" value="1"/>
</dbReference>
<dbReference type="InterPro" id="IPR032631">
    <property type="entry name" value="P-type_ATPase_N"/>
</dbReference>
<feature type="binding site" evidence="15">
    <location>
        <position position="465"/>
    </location>
    <ligand>
        <name>Mg(2+)</name>
        <dbReference type="ChEBI" id="CHEBI:18420"/>
    </ligand>
</feature>
<evidence type="ECO:0000256" key="14">
    <source>
        <dbReference type="PIRSR" id="PIRSR606539-2"/>
    </source>
</evidence>
<evidence type="ECO:0000256" key="7">
    <source>
        <dbReference type="ARBA" id="ARBA00022840"/>
    </source>
</evidence>
<keyword evidence="5 15" id="KW-0479">Metal-binding</keyword>
<dbReference type="EMBL" id="JADGMS010000010">
    <property type="protein sequence ID" value="KAF9675055.1"/>
    <property type="molecule type" value="Genomic_DNA"/>
</dbReference>
<comment type="subcellular location">
    <subcellularLocation>
        <location evidence="2">Endomembrane system</location>
    </subcellularLocation>
    <subcellularLocation>
        <location evidence="1 16">Membrane</location>
        <topology evidence="1 16">Multi-pass membrane protein</topology>
    </subcellularLocation>
</comment>
<dbReference type="InterPro" id="IPR023298">
    <property type="entry name" value="ATPase_P-typ_TM_dom_sf"/>
</dbReference>